<dbReference type="AlphaFoldDB" id="A0A9X9QAA8"/>
<comment type="caution">
    <text evidence="2">The sequence shown here is derived from an EMBL/GenBank/DDBJ whole genome shotgun (WGS) entry which is preliminary data.</text>
</comment>
<evidence type="ECO:0000256" key="1">
    <source>
        <dbReference type="SAM" id="MobiDB-lite"/>
    </source>
</evidence>
<organism evidence="2 3">
    <name type="scientific">Gulo gulo</name>
    <name type="common">Wolverine</name>
    <name type="synonym">Gluton</name>
    <dbReference type="NCBI Taxonomy" id="48420"/>
    <lineage>
        <taxon>Eukaryota</taxon>
        <taxon>Metazoa</taxon>
        <taxon>Chordata</taxon>
        <taxon>Craniata</taxon>
        <taxon>Vertebrata</taxon>
        <taxon>Euteleostomi</taxon>
        <taxon>Mammalia</taxon>
        <taxon>Eutheria</taxon>
        <taxon>Laurasiatheria</taxon>
        <taxon>Carnivora</taxon>
        <taxon>Caniformia</taxon>
        <taxon>Musteloidea</taxon>
        <taxon>Mustelidae</taxon>
        <taxon>Guloninae</taxon>
        <taxon>Gulo</taxon>
    </lineage>
</organism>
<keyword evidence="3" id="KW-1185">Reference proteome</keyword>
<dbReference type="EMBL" id="CYRY02046086">
    <property type="protein sequence ID" value="VCX41685.1"/>
    <property type="molecule type" value="Genomic_DNA"/>
</dbReference>
<protein>
    <submittedName>
        <fullName evidence="2">Uncharacterized protein</fullName>
    </submittedName>
</protein>
<feature type="region of interest" description="Disordered" evidence="1">
    <location>
        <begin position="81"/>
        <end position="101"/>
    </location>
</feature>
<reference evidence="2 3" key="1">
    <citation type="submission" date="2018-10" db="EMBL/GenBank/DDBJ databases">
        <authorList>
            <person name="Ekblom R."/>
            <person name="Jareborg N."/>
        </authorList>
    </citation>
    <scope>NUCLEOTIDE SEQUENCE [LARGE SCALE GENOMIC DNA]</scope>
    <source>
        <tissue evidence="2">Muscle</tissue>
    </source>
</reference>
<gene>
    <name evidence="2" type="ORF">BN2614_LOCUS2</name>
</gene>
<evidence type="ECO:0000313" key="2">
    <source>
        <dbReference type="EMBL" id="VCX41685.1"/>
    </source>
</evidence>
<evidence type="ECO:0000313" key="3">
    <source>
        <dbReference type="Proteomes" id="UP000269945"/>
    </source>
</evidence>
<proteinExistence type="predicted"/>
<accession>A0A9X9QAA8</accession>
<sequence length="125" mass="13949">MIINNNDHHHFKETTSVPMVPTRPWSASGFICKHRLQVTCLFRSGSQTQTGTALRRLQIPSSAARCDHHWPELISLGQATKLNLPERTPEKPGAQRWGPGRWSGLPILIPSLVPCPNQKEGQKPS</sequence>
<name>A0A9X9QAA8_GULGU</name>
<dbReference type="Proteomes" id="UP000269945">
    <property type="component" value="Unassembled WGS sequence"/>
</dbReference>